<dbReference type="EMBL" id="KV440979">
    <property type="protein sequence ID" value="OAD74456.1"/>
    <property type="molecule type" value="Genomic_DNA"/>
</dbReference>
<accession>A0A162PVK5</accession>
<protein>
    <submittedName>
        <fullName evidence="1">Uncharacterized protein</fullName>
    </submittedName>
</protein>
<dbReference type="Proteomes" id="UP000077315">
    <property type="component" value="Unassembled WGS sequence"/>
</dbReference>
<dbReference type="InParanoid" id="A0A162PVK5"/>
<sequence length="63" mass="7430">MSESITIDQFHTRSLAKEFMEQARPDRAMVCWYSIFVVKCYIDKLEETNDGTCHPKDDERNSL</sequence>
<dbReference type="AlphaFoldDB" id="A0A162PVK5"/>
<dbReference type="GeneID" id="28992225"/>
<dbReference type="VEuPathDB" id="FungiDB:PHYBLDRAFT_144905"/>
<proteinExistence type="predicted"/>
<evidence type="ECO:0000313" key="1">
    <source>
        <dbReference type="EMBL" id="OAD74456.1"/>
    </source>
</evidence>
<gene>
    <name evidence="1" type="ORF">PHYBLDRAFT_144905</name>
</gene>
<keyword evidence="2" id="KW-1185">Reference proteome</keyword>
<dbReference type="RefSeq" id="XP_018292496.1">
    <property type="nucleotide sequence ID" value="XM_018431319.1"/>
</dbReference>
<evidence type="ECO:0000313" key="2">
    <source>
        <dbReference type="Proteomes" id="UP000077315"/>
    </source>
</evidence>
<name>A0A162PVK5_PHYB8</name>
<reference evidence="2" key="1">
    <citation type="submission" date="2015-06" db="EMBL/GenBank/DDBJ databases">
        <title>Expansion of signal transduction pathways in fungi by whole-genome duplication.</title>
        <authorList>
            <consortium name="DOE Joint Genome Institute"/>
            <person name="Corrochano L.M."/>
            <person name="Kuo A."/>
            <person name="Marcet-Houben M."/>
            <person name="Polaino S."/>
            <person name="Salamov A."/>
            <person name="Villalobos J.M."/>
            <person name="Alvarez M.I."/>
            <person name="Avalos J."/>
            <person name="Benito E.P."/>
            <person name="Benoit I."/>
            <person name="Burger G."/>
            <person name="Camino L.P."/>
            <person name="Canovas D."/>
            <person name="Cerda-Olmedo E."/>
            <person name="Cheng J.-F."/>
            <person name="Dominguez A."/>
            <person name="Elias M."/>
            <person name="Eslava A.P."/>
            <person name="Glaser F."/>
            <person name="Grimwood J."/>
            <person name="Gutierrez G."/>
            <person name="Heitman J."/>
            <person name="Henrissat B."/>
            <person name="Iturriaga E.A."/>
            <person name="Lang B.F."/>
            <person name="Lavin J.L."/>
            <person name="Lee S."/>
            <person name="Li W."/>
            <person name="Lindquist E."/>
            <person name="Lopez-Garcia S."/>
            <person name="Luque E.M."/>
            <person name="Marcos A.T."/>
            <person name="Martin J."/>
            <person name="McCluskey K."/>
            <person name="Medina H.R."/>
            <person name="Miralles-Duran A."/>
            <person name="Miyazaki A."/>
            <person name="Munoz-Torres E."/>
            <person name="Oguiza J.A."/>
            <person name="Ohm R."/>
            <person name="Olmedo M."/>
            <person name="Orejas M."/>
            <person name="Ortiz-Castellanos L."/>
            <person name="Pisabarro A.G."/>
            <person name="Rodriguez-Romero J."/>
            <person name="Ruiz-Herrera J."/>
            <person name="Ruiz-Vazquez R."/>
            <person name="Sanz C."/>
            <person name="Schackwitz W."/>
            <person name="Schmutz J."/>
            <person name="Shahriari M."/>
            <person name="Shelest E."/>
            <person name="Silva-Franco F."/>
            <person name="Soanes D."/>
            <person name="Syed K."/>
            <person name="Tagua V.G."/>
            <person name="Talbot N.J."/>
            <person name="Thon M."/>
            <person name="De vries R.P."/>
            <person name="Wiebenga A."/>
            <person name="Yadav J.S."/>
            <person name="Braun E.L."/>
            <person name="Baker S."/>
            <person name="Garre V."/>
            <person name="Horwitz B."/>
            <person name="Torres-Martinez S."/>
            <person name="Idnurm A."/>
            <person name="Herrera-Estrella A."/>
            <person name="Gabaldon T."/>
            <person name="Grigoriev I.V."/>
        </authorList>
    </citation>
    <scope>NUCLEOTIDE SEQUENCE [LARGE SCALE GENOMIC DNA]</scope>
    <source>
        <strain evidence="2">NRRL 1555(-)</strain>
    </source>
</reference>
<organism evidence="1 2">
    <name type="scientific">Phycomyces blakesleeanus (strain ATCC 8743b / DSM 1359 / FGSC 10004 / NBRC 33097 / NRRL 1555)</name>
    <dbReference type="NCBI Taxonomy" id="763407"/>
    <lineage>
        <taxon>Eukaryota</taxon>
        <taxon>Fungi</taxon>
        <taxon>Fungi incertae sedis</taxon>
        <taxon>Mucoromycota</taxon>
        <taxon>Mucoromycotina</taxon>
        <taxon>Mucoromycetes</taxon>
        <taxon>Mucorales</taxon>
        <taxon>Phycomycetaceae</taxon>
        <taxon>Phycomyces</taxon>
    </lineage>
</organism>